<evidence type="ECO:0000256" key="1">
    <source>
        <dbReference type="SAM" id="MobiDB-lite"/>
    </source>
</evidence>
<evidence type="ECO:0000313" key="2">
    <source>
        <dbReference type="EMBL" id="RPB18641.1"/>
    </source>
</evidence>
<proteinExistence type="predicted"/>
<gene>
    <name evidence="2" type="ORF">L211DRAFT_871678</name>
</gene>
<keyword evidence="3" id="KW-1185">Reference proteome</keyword>
<feature type="compositionally biased region" description="Polar residues" evidence="1">
    <location>
        <begin position="78"/>
        <end position="96"/>
    </location>
</feature>
<dbReference type="InParanoid" id="A0A3N4LDA0"/>
<feature type="region of interest" description="Disordered" evidence="1">
    <location>
        <begin position="77"/>
        <end position="129"/>
    </location>
</feature>
<feature type="region of interest" description="Disordered" evidence="1">
    <location>
        <begin position="1"/>
        <end position="26"/>
    </location>
</feature>
<organism evidence="2 3">
    <name type="scientific">Terfezia boudieri ATCC MYA-4762</name>
    <dbReference type="NCBI Taxonomy" id="1051890"/>
    <lineage>
        <taxon>Eukaryota</taxon>
        <taxon>Fungi</taxon>
        <taxon>Dikarya</taxon>
        <taxon>Ascomycota</taxon>
        <taxon>Pezizomycotina</taxon>
        <taxon>Pezizomycetes</taxon>
        <taxon>Pezizales</taxon>
        <taxon>Pezizaceae</taxon>
        <taxon>Terfezia</taxon>
    </lineage>
</organism>
<dbReference type="AlphaFoldDB" id="A0A3N4LDA0"/>
<feature type="compositionally biased region" description="Polar residues" evidence="1">
    <location>
        <begin position="111"/>
        <end position="126"/>
    </location>
</feature>
<reference evidence="2 3" key="1">
    <citation type="journal article" date="2018" name="Nat. Ecol. Evol.">
        <title>Pezizomycetes genomes reveal the molecular basis of ectomycorrhizal truffle lifestyle.</title>
        <authorList>
            <person name="Murat C."/>
            <person name="Payen T."/>
            <person name="Noel B."/>
            <person name="Kuo A."/>
            <person name="Morin E."/>
            <person name="Chen J."/>
            <person name="Kohler A."/>
            <person name="Krizsan K."/>
            <person name="Balestrini R."/>
            <person name="Da Silva C."/>
            <person name="Montanini B."/>
            <person name="Hainaut M."/>
            <person name="Levati E."/>
            <person name="Barry K.W."/>
            <person name="Belfiori B."/>
            <person name="Cichocki N."/>
            <person name="Clum A."/>
            <person name="Dockter R.B."/>
            <person name="Fauchery L."/>
            <person name="Guy J."/>
            <person name="Iotti M."/>
            <person name="Le Tacon F."/>
            <person name="Lindquist E.A."/>
            <person name="Lipzen A."/>
            <person name="Malagnac F."/>
            <person name="Mello A."/>
            <person name="Molinier V."/>
            <person name="Miyauchi S."/>
            <person name="Poulain J."/>
            <person name="Riccioni C."/>
            <person name="Rubini A."/>
            <person name="Sitrit Y."/>
            <person name="Splivallo R."/>
            <person name="Traeger S."/>
            <person name="Wang M."/>
            <person name="Zifcakova L."/>
            <person name="Wipf D."/>
            <person name="Zambonelli A."/>
            <person name="Paolocci F."/>
            <person name="Nowrousian M."/>
            <person name="Ottonello S."/>
            <person name="Baldrian P."/>
            <person name="Spatafora J.W."/>
            <person name="Henrissat B."/>
            <person name="Nagy L.G."/>
            <person name="Aury J.M."/>
            <person name="Wincker P."/>
            <person name="Grigoriev I.V."/>
            <person name="Bonfante P."/>
            <person name="Martin F.M."/>
        </authorList>
    </citation>
    <scope>NUCLEOTIDE SEQUENCE [LARGE SCALE GENOMIC DNA]</scope>
    <source>
        <strain evidence="2 3">ATCC MYA-4762</strain>
    </source>
</reference>
<protein>
    <submittedName>
        <fullName evidence="2">Uncharacterized protein</fullName>
    </submittedName>
</protein>
<dbReference type="OrthoDB" id="5485215at2759"/>
<dbReference type="EMBL" id="ML121616">
    <property type="protein sequence ID" value="RPB18641.1"/>
    <property type="molecule type" value="Genomic_DNA"/>
</dbReference>
<dbReference type="Proteomes" id="UP000267821">
    <property type="component" value="Unassembled WGS sequence"/>
</dbReference>
<accession>A0A3N4LDA0</accession>
<evidence type="ECO:0000313" key="3">
    <source>
        <dbReference type="Proteomes" id="UP000267821"/>
    </source>
</evidence>
<name>A0A3N4LDA0_9PEZI</name>
<sequence>MSSSPFHRTGSTQPTTPTGNSSPTAPWSGNVLCDKCSSTFTPHHVGDRDCQSEISISTGCSRGSSGFSSMDYEAGTFVSPSGQSTTSSNGVVTGNVRNDDSRSGPHRLSRSHGSGASYSEGPTSKSGEVGGVMVEFCDTIRSELGGSGLRGGIVRGMDSPTTRGLLLHVALHDHCGNHSLPYQSANIKTSNPSLSNMSNKGAEPVPAVGSDNAQNRTMQPSLHSYPKWESFCGDTGYSVVPLTGMHPVTSSPTWAAILHSRGLINFRASLSWESELPTTLILDTTPIRCNGPVAFVGKEDPDLGFVWVMEEVGDTGVAGKLVAVDELGTEEVLGQDAEEAARRVGWHLVREECEKSYWRN</sequence>